<dbReference type="EMBL" id="CAJOBE010008222">
    <property type="protein sequence ID" value="CAF4056486.1"/>
    <property type="molecule type" value="Genomic_DNA"/>
</dbReference>
<gene>
    <name evidence="1" type="ORF">FNK824_LOCUS29008</name>
</gene>
<evidence type="ECO:0000313" key="1">
    <source>
        <dbReference type="EMBL" id="CAF4056486.1"/>
    </source>
</evidence>
<dbReference type="Proteomes" id="UP000663874">
    <property type="component" value="Unassembled WGS sequence"/>
</dbReference>
<proteinExistence type="predicted"/>
<comment type="caution">
    <text evidence="1">The sequence shown here is derived from an EMBL/GenBank/DDBJ whole genome shotgun (WGS) entry which is preliminary data.</text>
</comment>
<accession>A0A819SAR4</accession>
<sequence length="34" mass="3732">MASRNTQASEARVDKLEGAVINILKTVHVVKQQP</sequence>
<dbReference type="AlphaFoldDB" id="A0A819SAR4"/>
<name>A0A819SAR4_9BILA</name>
<reference evidence="1" key="1">
    <citation type="submission" date="2021-02" db="EMBL/GenBank/DDBJ databases">
        <authorList>
            <person name="Nowell W R."/>
        </authorList>
    </citation>
    <scope>NUCLEOTIDE SEQUENCE</scope>
</reference>
<protein>
    <submittedName>
        <fullName evidence="1">Uncharacterized protein</fullName>
    </submittedName>
</protein>
<feature type="non-terminal residue" evidence="1">
    <location>
        <position position="1"/>
    </location>
</feature>
<evidence type="ECO:0000313" key="2">
    <source>
        <dbReference type="Proteomes" id="UP000663874"/>
    </source>
</evidence>
<organism evidence="1 2">
    <name type="scientific">Rotaria sordida</name>
    <dbReference type="NCBI Taxonomy" id="392033"/>
    <lineage>
        <taxon>Eukaryota</taxon>
        <taxon>Metazoa</taxon>
        <taxon>Spiralia</taxon>
        <taxon>Gnathifera</taxon>
        <taxon>Rotifera</taxon>
        <taxon>Eurotatoria</taxon>
        <taxon>Bdelloidea</taxon>
        <taxon>Philodinida</taxon>
        <taxon>Philodinidae</taxon>
        <taxon>Rotaria</taxon>
    </lineage>
</organism>